<dbReference type="RefSeq" id="WP_349590970.1">
    <property type="nucleotide sequence ID" value="NZ_JBEFLD010000011.1"/>
</dbReference>
<dbReference type="InterPro" id="IPR012675">
    <property type="entry name" value="Beta-grasp_dom_sf"/>
</dbReference>
<dbReference type="InterPro" id="IPR003749">
    <property type="entry name" value="ThiS/MoaD-like"/>
</dbReference>
<proteinExistence type="predicted"/>
<accession>A0ABV1M921</accession>
<evidence type="ECO:0000313" key="2">
    <source>
        <dbReference type="Proteomes" id="UP001433638"/>
    </source>
</evidence>
<comment type="caution">
    <text evidence="1">The sequence shown here is derived from an EMBL/GenBank/DDBJ whole genome shotgun (WGS) entry which is preliminary data.</text>
</comment>
<dbReference type="Proteomes" id="UP001433638">
    <property type="component" value="Unassembled WGS sequence"/>
</dbReference>
<dbReference type="Gene3D" id="3.10.20.30">
    <property type="match status" value="1"/>
</dbReference>
<keyword evidence="2" id="KW-1185">Reference proteome</keyword>
<dbReference type="SUPFAM" id="SSF54285">
    <property type="entry name" value="MoaD/ThiS"/>
    <property type="match status" value="1"/>
</dbReference>
<dbReference type="EMBL" id="JBEFLD010000011">
    <property type="protein sequence ID" value="MEQ6292536.1"/>
    <property type="molecule type" value="Genomic_DNA"/>
</dbReference>
<organism evidence="1 2">
    <name type="scientific">Vogesella oryzagri</name>
    <dbReference type="NCBI Taxonomy" id="3160864"/>
    <lineage>
        <taxon>Bacteria</taxon>
        <taxon>Pseudomonadati</taxon>
        <taxon>Pseudomonadota</taxon>
        <taxon>Betaproteobacteria</taxon>
        <taxon>Neisseriales</taxon>
        <taxon>Chromobacteriaceae</taxon>
        <taxon>Vogesella</taxon>
    </lineage>
</organism>
<name>A0ABV1M921_9NEIS</name>
<dbReference type="CDD" id="cd00754">
    <property type="entry name" value="Ubl_MoaD"/>
    <property type="match status" value="1"/>
</dbReference>
<evidence type="ECO:0000313" key="1">
    <source>
        <dbReference type="EMBL" id="MEQ6292536.1"/>
    </source>
</evidence>
<reference evidence="1" key="1">
    <citation type="submission" date="2024-06" db="EMBL/GenBank/DDBJ databases">
        <title>Genome sequence of Vogesella sp. MAHUQ-64.</title>
        <authorList>
            <person name="Huq M.A."/>
        </authorList>
    </citation>
    <scope>NUCLEOTIDE SEQUENCE</scope>
    <source>
        <strain evidence="1">MAHUQ-64</strain>
    </source>
</reference>
<gene>
    <name evidence="1" type="ORF">ABNW52_18130</name>
</gene>
<protein>
    <submittedName>
        <fullName evidence="1">MoaD/ThiS family protein</fullName>
    </submittedName>
</protein>
<dbReference type="InterPro" id="IPR016155">
    <property type="entry name" value="Mopterin_synth/thiamin_S_b"/>
</dbReference>
<sequence length="83" mass="8743">MSIRILYFGRLKDVLGRGEETLDWAGGDSAALLAALRGRGEDWAEALAAGKVFRLVVNQQVVRGEVPIPDGAEVGILPPVTGG</sequence>
<dbReference type="Pfam" id="PF02597">
    <property type="entry name" value="ThiS"/>
    <property type="match status" value="1"/>
</dbReference>